<keyword evidence="2" id="KW-0349">Heme</keyword>
<dbReference type="EMBL" id="JBAMMX010000026">
    <property type="protein sequence ID" value="KAK6914094.1"/>
    <property type="molecule type" value="Genomic_DNA"/>
</dbReference>
<comment type="subcellular location">
    <subcellularLocation>
        <location evidence="1">Endoplasmic reticulum</location>
    </subcellularLocation>
</comment>
<dbReference type="Pfam" id="PF00173">
    <property type="entry name" value="Cyt-b5"/>
    <property type="match status" value="1"/>
</dbReference>
<gene>
    <name evidence="11" type="ORF">RJ641_021415</name>
</gene>
<evidence type="ECO:0000256" key="8">
    <source>
        <dbReference type="ARBA" id="ARBA00038357"/>
    </source>
</evidence>
<sequence>MEAITDYTGRNPTAFFTILAIMVVAYKMVCGLFVSPEDYNNSLPNSGVNPNNVSAQYFQVAEPVQLGDVTEEELRAYDGSDPCKPLLMAIKGQIYDVSPSRMFYGPGGPYAIFSGRDASRALALLLFDPQELTGNVKRIE</sequence>
<feature type="domain" description="Cytochrome b5 heme-binding" evidence="10">
    <location>
        <begin position="69"/>
        <end position="137"/>
    </location>
</feature>
<evidence type="ECO:0000256" key="9">
    <source>
        <dbReference type="SAM" id="Phobius"/>
    </source>
</evidence>
<dbReference type="PANTHER" id="PTHR10281:SF72">
    <property type="entry name" value="NEUDESIN"/>
    <property type="match status" value="1"/>
</dbReference>
<evidence type="ECO:0000256" key="7">
    <source>
        <dbReference type="ARBA" id="ARBA00023121"/>
    </source>
</evidence>
<comment type="similarity">
    <text evidence="8">Belongs to the cytochrome b5 family. MAPR subfamily.</text>
</comment>
<dbReference type="GO" id="GO:0005496">
    <property type="term" value="F:steroid binding"/>
    <property type="evidence" value="ECO:0007669"/>
    <property type="project" value="UniProtKB-KW"/>
</dbReference>
<protein>
    <submittedName>
        <fullName evidence="11">Cytochrome b5-like heme/steroid binding domain</fullName>
    </submittedName>
</protein>
<evidence type="ECO:0000256" key="5">
    <source>
        <dbReference type="ARBA" id="ARBA00022824"/>
    </source>
</evidence>
<comment type="caution">
    <text evidence="11">The sequence shown here is derived from an EMBL/GenBank/DDBJ whole genome shotgun (WGS) entry which is preliminary data.</text>
</comment>
<dbReference type="InterPro" id="IPR036400">
    <property type="entry name" value="Cyt_B5-like_heme/steroid_sf"/>
</dbReference>
<evidence type="ECO:0000256" key="2">
    <source>
        <dbReference type="ARBA" id="ARBA00022617"/>
    </source>
</evidence>
<evidence type="ECO:0000313" key="11">
    <source>
        <dbReference type="EMBL" id="KAK6914094.1"/>
    </source>
</evidence>
<dbReference type="InterPro" id="IPR050577">
    <property type="entry name" value="MAPR/NEUFC/NENF-like"/>
</dbReference>
<keyword evidence="5" id="KW-0256">Endoplasmic reticulum</keyword>
<evidence type="ECO:0000256" key="1">
    <source>
        <dbReference type="ARBA" id="ARBA00004240"/>
    </source>
</evidence>
<dbReference type="InterPro" id="IPR001199">
    <property type="entry name" value="Cyt_B5-like_heme/steroid-bd"/>
</dbReference>
<evidence type="ECO:0000313" key="12">
    <source>
        <dbReference type="Proteomes" id="UP001370490"/>
    </source>
</evidence>
<keyword evidence="9" id="KW-0472">Membrane</keyword>
<dbReference type="AlphaFoldDB" id="A0AAN8UHG9"/>
<keyword evidence="7" id="KW-0446">Lipid-binding</keyword>
<dbReference type="GO" id="GO:0005783">
    <property type="term" value="C:endoplasmic reticulum"/>
    <property type="evidence" value="ECO:0007669"/>
    <property type="project" value="UniProtKB-SubCell"/>
</dbReference>
<evidence type="ECO:0000256" key="3">
    <source>
        <dbReference type="ARBA" id="ARBA00022665"/>
    </source>
</evidence>
<proteinExistence type="inferred from homology"/>
<keyword evidence="9" id="KW-1133">Transmembrane helix</keyword>
<dbReference type="PANTHER" id="PTHR10281">
    <property type="entry name" value="MEMBRANE-ASSOCIATED PROGESTERONE RECEPTOR COMPONENT-RELATED"/>
    <property type="match status" value="1"/>
</dbReference>
<evidence type="ECO:0000259" key="10">
    <source>
        <dbReference type="SMART" id="SM01117"/>
    </source>
</evidence>
<dbReference type="SMART" id="SM01117">
    <property type="entry name" value="Cyt-b5"/>
    <property type="match status" value="1"/>
</dbReference>
<evidence type="ECO:0000256" key="4">
    <source>
        <dbReference type="ARBA" id="ARBA00022723"/>
    </source>
</evidence>
<reference evidence="11 12" key="1">
    <citation type="submission" date="2023-12" db="EMBL/GenBank/DDBJ databases">
        <title>A high-quality genome assembly for Dillenia turbinata (Dilleniales).</title>
        <authorList>
            <person name="Chanderbali A."/>
        </authorList>
    </citation>
    <scope>NUCLEOTIDE SEQUENCE [LARGE SCALE GENOMIC DNA]</scope>
    <source>
        <strain evidence="11">LSX21</strain>
        <tissue evidence="11">Leaf</tissue>
    </source>
</reference>
<dbReference type="SUPFAM" id="SSF55856">
    <property type="entry name" value="Cytochrome b5-like heme/steroid binding domain"/>
    <property type="match status" value="1"/>
</dbReference>
<evidence type="ECO:0000256" key="6">
    <source>
        <dbReference type="ARBA" id="ARBA00023004"/>
    </source>
</evidence>
<dbReference type="Proteomes" id="UP001370490">
    <property type="component" value="Unassembled WGS sequence"/>
</dbReference>
<keyword evidence="4" id="KW-0479">Metal-binding</keyword>
<dbReference type="GO" id="GO:0046872">
    <property type="term" value="F:metal ion binding"/>
    <property type="evidence" value="ECO:0007669"/>
    <property type="project" value="UniProtKB-KW"/>
</dbReference>
<keyword evidence="12" id="KW-1185">Reference proteome</keyword>
<feature type="transmembrane region" description="Helical" evidence="9">
    <location>
        <begin position="14"/>
        <end position="34"/>
    </location>
</feature>
<accession>A0AAN8UHG9</accession>
<keyword evidence="6" id="KW-0408">Iron</keyword>
<dbReference type="GO" id="GO:0016020">
    <property type="term" value="C:membrane"/>
    <property type="evidence" value="ECO:0007669"/>
    <property type="project" value="TreeGrafter"/>
</dbReference>
<keyword evidence="9" id="KW-0812">Transmembrane</keyword>
<dbReference type="Gene3D" id="3.10.120.10">
    <property type="entry name" value="Cytochrome b5-like heme/steroid binding domain"/>
    <property type="match status" value="1"/>
</dbReference>
<keyword evidence="3" id="KW-0754">Steroid-binding</keyword>
<organism evidence="11 12">
    <name type="scientific">Dillenia turbinata</name>
    <dbReference type="NCBI Taxonomy" id="194707"/>
    <lineage>
        <taxon>Eukaryota</taxon>
        <taxon>Viridiplantae</taxon>
        <taxon>Streptophyta</taxon>
        <taxon>Embryophyta</taxon>
        <taxon>Tracheophyta</taxon>
        <taxon>Spermatophyta</taxon>
        <taxon>Magnoliopsida</taxon>
        <taxon>eudicotyledons</taxon>
        <taxon>Gunneridae</taxon>
        <taxon>Pentapetalae</taxon>
        <taxon>Dilleniales</taxon>
        <taxon>Dilleniaceae</taxon>
        <taxon>Dillenia</taxon>
    </lineage>
</organism>
<name>A0AAN8UHG9_9MAGN</name>